<sequence>MFIMSFDLKLSVQQESQNLSPQQKKLNRLIEQIEQQKIQLAAWQKAQAEIQQQARKTLVPIYTELHDILFQQLEQLWNSLQRYDFSKADIAQLDDKIQNLAAILKSSQVLSEQQKLKVAQIDHFYQQHAEHTQAKKHKKKPTIESHDPTETYDQHLNHEQAEVDLDGYEYDTQQYEVEREQHRLNRQKQKREQAQKMAEQSLKTVYLKIASIIHPDREKDESKKIEKTEMLQHANAAYEKQDLFYLLKLQIQVEQNRGEAQKGLSNEQLKFYKLALDAQKQQLDSQIDDIIESLNWTKQEKSKVKNFSNPLQITDMYKKLEADCAELKQQVKWEKEGLKYISRVKGLEMLLENGAL</sequence>
<feature type="compositionally biased region" description="Basic and acidic residues" evidence="2">
    <location>
        <begin position="141"/>
        <end position="153"/>
    </location>
</feature>
<keyword evidence="1" id="KW-0175">Coiled coil</keyword>
<proteinExistence type="predicted"/>
<feature type="region of interest" description="Disordered" evidence="2">
    <location>
        <begin position="128"/>
        <end position="153"/>
    </location>
</feature>
<protein>
    <recommendedName>
        <fullName evidence="5">DnaJ domain-containing protein</fullName>
    </recommendedName>
</protein>
<evidence type="ECO:0008006" key="5">
    <source>
        <dbReference type="Google" id="ProtNLM"/>
    </source>
</evidence>
<reference evidence="3 4" key="1">
    <citation type="submission" date="2016-08" db="EMBL/GenBank/DDBJ databases">
        <authorList>
            <person name="Seilhamer J.J."/>
        </authorList>
    </citation>
    <scope>NUCLEOTIDE SEQUENCE [LARGE SCALE GENOMIC DNA]</scope>
    <source>
        <strain evidence="3 4">ANC 4874</strain>
    </source>
</reference>
<evidence type="ECO:0000256" key="2">
    <source>
        <dbReference type="SAM" id="MobiDB-lite"/>
    </source>
</evidence>
<evidence type="ECO:0000313" key="4">
    <source>
        <dbReference type="Proteomes" id="UP000243661"/>
    </source>
</evidence>
<gene>
    <name evidence="3" type="ORF">GA0116959_106128</name>
</gene>
<evidence type="ECO:0000313" key="3">
    <source>
        <dbReference type="EMBL" id="SCC71907.1"/>
    </source>
</evidence>
<name>A0A1C4GUM0_9GAMM</name>
<organism evidence="3 4">
    <name type="scientific">Acinetobacter albensis</name>
    <dbReference type="NCBI Taxonomy" id="1673609"/>
    <lineage>
        <taxon>Bacteria</taxon>
        <taxon>Pseudomonadati</taxon>
        <taxon>Pseudomonadota</taxon>
        <taxon>Gammaproteobacteria</taxon>
        <taxon>Moraxellales</taxon>
        <taxon>Moraxellaceae</taxon>
        <taxon>Acinetobacter</taxon>
    </lineage>
</organism>
<accession>A0A1C4GUM0</accession>
<feature type="coiled-coil region" evidence="1">
    <location>
        <begin position="172"/>
        <end position="204"/>
    </location>
</feature>
<dbReference type="EMBL" id="FMBK01000006">
    <property type="protein sequence ID" value="SCC71907.1"/>
    <property type="molecule type" value="Genomic_DNA"/>
</dbReference>
<feature type="coiled-coil region" evidence="1">
    <location>
        <begin position="26"/>
        <end position="53"/>
    </location>
</feature>
<evidence type="ECO:0000256" key="1">
    <source>
        <dbReference type="SAM" id="Coils"/>
    </source>
</evidence>
<dbReference type="AlphaFoldDB" id="A0A1C4GUM0"/>
<dbReference type="Proteomes" id="UP000243661">
    <property type="component" value="Unassembled WGS sequence"/>
</dbReference>